<evidence type="ECO:0000313" key="3">
    <source>
        <dbReference type="EMBL" id="GIY97395.1"/>
    </source>
</evidence>
<dbReference type="Proteomes" id="UP001054945">
    <property type="component" value="Unassembled WGS sequence"/>
</dbReference>
<sequence length="133" mass="15128">MPEVEVYLGRVLYQVPIRVPTYWYNGCRYVGYVHRTGVYCYLVHQLHTGFISMVEIAILLGLLKKRNGGYGKTNDEEQGTEVKRVSKAKQQQENVAILPEAKTTSTSPSNSIRMEGRALQNGPQFIRPMQTVH</sequence>
<keyword evidence="2" id="KW-0472">Membrane</keyword>
<reference evidence="3 4" key="1">
    <citation type="submission" date="2021-06" db="EMBL/GenBank/DDBJ databases">
        <title>Caerostris extrusa draft genome.</title>
        <authorList>
            <person name="Kono N."/>
            <person name="Arakawa K."/>
        </authorList>
    </citation>
    <scope>NUCLEOTIDE SEQUENCE [LARGE SCALE GENOMIC DNA]</scope>
</reference>
<dbReference type="AlphaFoldDB" id="A0AAV4XU12"/>
<name>A0AAV4XU12_CAEEX</name>
<keyword evidence="2" id="KW-1133">Transmembrane helix</keyword>
<evidence type="ECO:0000256" key="1">
    <source>
        <dbReference type="SAM" id="MobiDB-lite"/>
    </source>
</evidence>
<keyword evidence="2" id="KW-0812">Transmembrane</keyword>
<feature type="compositionally biased region" description="Polar residues" evidence="1">
    <location>
        <begin position="102"/>
        <end position="112"/>
    </location>
</feature>
<keyword evidence="4" id="KW-1185">Reference proteome</keyword>
<protein>
    <submittedName>
        <fullName evidence="3">Uncharacterized protein</fullName>
    </submittedName>
</protein>
<proteinExistence type="predicted"/>
<comment type="caution">
    <text evidence="3">The sequence shown here is derived from an EMBL/GenBank/DDBJ whole genome shotgun (WGS) entry which is preliminary data.</text>
</comment>
<gene>
    <name evidence="3" type="ORF">CEXT_633481</name>
</gene>
<evidence type="ECO:0000256" key="2">
    <source>
        <dbReference type="SAM" id="Phobius"/>
    </source>
</evidence>
<organism evidence="3 4">
    <name type="scientific">Caerostris extrusa</name>
    <name type="common">Bark spider</name>
    <name type="synonym">Caerostris bankana</name>
    <dbReference type="NCBI Taxonomy" id="172846"/>
    <lineage>
        <taxon>Eukaryota</taxon>
        <taxon>Metazoa</taxon>
        <taxon>Ecdysozoa</taxon>
        <taxon>Arthropoda</taxon>
        <taxon>Chelicerata</taxon>
        <taxon>Arachnida</taxon>
        <taxon>Araneae</taxon>
        <taxon>Araneomorphae</taxon>
        <taxon>Entelegynae</taxon>
        <taxon>Araneoidea</taxon>
        <taxon>Araneidae</taxon>
        <taxon>Caerostris</taxon>
    </lineage>
</organism>
<dbReference type="EMBL" id="BPLR01018154">
    <property type="protein sequence ID" value="GIY97395.1"/>
    <property type="molecule type" value="Genomic_DNA"/>
</dbReference>
<feature type="transmembrane region" description="Helical" evidence="2">
    <location>
        <begin position="42"/>
        <end position="63"/>
    </location>
</feature>
<accession>A0AAV4XU12</accession>
<feature type="region of interest" description="Disordered" evidence="1">
    <location>
        <begin position="70"/>
        <end position="113"/>
    </location>
</feature>
<evidence type="ECO:0000313" key="4">
    <source>
        <dbReference type="Proteomes" id="UP001054945"/>
    </source>
</evidence>